<keyword evidence="4" id="KW-1185">Reference proteome</keyword>
<accession>A0A0R1KJE0</accession>
<comment type="caution">
    <text evidence="3">The sequence shown here is derived from an EMBL/GenBank/DDBJ whole genome shotgun (WGS) entry which is preliminary data.</text>
</comment>
<name>A0A0R1KJE0_9LACO</name>
<evidence type="ECO:0000256" key="1">
    <source>
        <dbReference type="SAM" id="SignalP"/>
    </source>
</evidence>
<feature type="chain" id="PRO_5006406693" description="S-layer protein C-terminal domain-containing protein" evidence="1">
    <location>
        <begin position="30"/>
        <end position="175"/>
    </location>
</feature>
<evidence type="ECO:0000313" key="4">
    <source>
        <dbReference type="Proteomes" id="UP000051515"/>
    </source>
</evidence>
<dbReference type="InterPro" id="IPR024968">
    <property type="entry name" value="SlpA_C_lactobacillus"/>
</dbReference>
<proteinExistence type="predicted"/>
<reference evidence="3 4" key="1">
    <citation type="journal article" date="2015" name="Genome Announc.">
        <title>Expanding the biotechnology potential of lactobacilli through comparative genomics of 213 strains and associated genera.</title>
        <authorList>
            <person name="Sun Z."/>
            <person name="Harris H.M."/>
            <person name="McCann A."/>
            <person name="Guo C."/>
            <person name="Argimon S."/>
            <person name="Zhang W."/>
            <person name="Yang X."/>
            <person name="Jeffery I.B."/>
            <person name="Cooney J.C."/>
            <person name="Kagawa T.F."/>
            <person name="Liu W."/>
            <person name="Song Y."/>
            <person name="Salvetti E."/>
            <person name="Wrobel A."/>
            <person name="Rasinkangas P."/>
            <person name="Parkhill J."/>
            <person name="Rea M.C."/>
            <person name="O'Sullivan O."/>
            <person name="Ritari J."/>
            <person name="Douillard F.P."/>
            <person name="Paul Ross R."/>
            <person name="Yang R."/>
            <person name="Briner A.E."/>
            <person name="Felis G.E."/>
            <person name="de Vos W.M."/>
            <person name="Barrangou R."/>
            <person name="Klaenhammer T.R."/>
            <person name="Caufield P.W."/>
            <person name="Cui Y."/>
            <person name="Zhang H."/>
            <person name="O'Toole P.W."/>
        </authorList>
    </citation>
    <scope>NUCLEOTIDE SEQUENCE [LARGE SCALE GENOMIC DNA]</scope>
    <source>
        <strain evidence="3 4">DSM 19674</strain>
    </source>
</reference>
<dbReference type="RefSeq" id="WP_056952789.1">
    <property type="nucleotide sequence ID" value="NZ_AZDY01000037.1"/>
</dbReference>
<dbReference type="Proteomes" id="UP000051515">
    <property type="component" value="Unassembled WGS sequence"/>
</dbReference>
<feature type="domain" description="S-layer protein C-terminal" evidence="2">
    <location>
        <begin position="61"/>
        <end position="102"/>
    </location>
</feature>
<gene>
    <name evidence="3" type="ORF">FC78_GL002131</name>
</gene>
<feature type="signal peptide" evidence="1">
    <location>
        <begin position="1"/>
        <end position="29"/>
    </location>
</feature>
<organism evidence="3 4">
    <name type="scientific">Companilactobacillus bobalius DSM 19674</name>
    <dbReference type="NCBI Taxonomy" id="1423788"/>
    <lineage>
        <taxon>Bacteria</taxon>
        <taxon>Bacillati</taxon>
        <taxon>Bacillota</taxon>
        <taxon>Bacilli</taxon>
        <taxon>Lactobacillales</taxon>
        <taxon>Lactobacillaceae</taxon>
        <taxon>Companilactobacillus</taxon>
        <taxon>Companilactobacillus bobalius</taxon>
    </lineage>
</organism>
<feature type="domain" description="S-layer protein C-terminal" evidence="2">
    <location>
        <begin position="124"/>
        <end position="167"/>
    </location>
</feature>
<dbReference type="AlphaFoldDB" id="A0A0R1KJE0"/>
<dbReference type="EMBL" id="AZDY01000037">
    <property type="protein sequence ID" value="KRK83320.1"/>
    <property type="molecule type" value="Genomic_DNA"/>
</dbReference>
<evidence type="ECO:0000259" key="2">
    <source>
        <dbReference type="Pfam" id="PF03217"/>
    </source>
</evidence>
<sequence>MGIKRFMSLSLAVAASLSIVVTNINTVSADGTSSFIPSKNSQSSITGFASGVMVNEKSIPLYDVNGKQLPRFLGEGTSWRVDIQNAVGGNIYYRVGNNEFVKGEQVVLYKNDTGNIKISSKTPASLYNRSGVRISRSLAPNTIWHTDRFITINGISYVRVATNEYVQTGDFVAVD</sequence>
<dbReference type="Pfam" id="PF03217">
    <property type="entry name" value="SlpA"/>
    <property type="match status" value="2"/>
</dbReference>
<keyword evidence="1" id="KW-0732">Signal</keyword>
<dbReference type="PATRIC" id="fig|1423788.3.peg.2199"/>
<protein>
    <recommendedName>
        <fullName evidence="2">S-layer protein C-terminal domain-containing protein</fullName>
    </recommendedName>
</protein>
<evidence type="ECO:0000313" key="3">
    <source>
        <dbReference type="EMBL" id="KRK83320.1"/>
    </source>
</evidence>